<dbReference type="Gene3D" id="3.40.50.9100">
    <property type="entry name" value="Dehydroquinase, class II"/>
    <property type="match status" value="1"/>
</dbReference>
<evidence type="ECO:0000256" key="1">
    <source>
        <dbReference type="ARBA" id="ARBA00001864"/>
    </source>
</evidence>
<dbReference type="SUPFAM" id="SSF52304">
    <property type="entry name" value="Type II 3-dehydroquinate dehydratase"/>
    <property type="match status" value="1"/>
</dbReference>
<dbReference type="UniPathway" id="UPA00053">
    <property type="reaction ID" value="UER00086"/>
</dbReference>
<feature type="active site" description="Proton acceptor" evidence="7 8">
    <location>
        <position position="28"/>
    </location>
</feature>
<evidence type="ECO:0000256" key="4">
    <source>
        <dbReference type="ARBA" id="ARBA00011193"/>
    </source>
</evidence>
<comment type="subunit">
    <text evidence="4 7">Homododecamer.</text>
</comment>
<dbReference type="Pfam" id="PF01220">
    <property type="entry name" value="DHquinase_II"/>
    <property type="match status" value="1"/>
</dbReference>
<feature type="site" description="Transition state stabilizer" evidence="7 10">
    <location>
        <position position="24"/>
    </location>
</feature>
<keyword evidence="7" id="KW-0028">Amino-acid biosynthesis</keyword>
<dbReference type="OrthoDB" id="9790793at2"/>
<feature type="binding site" evidence="7 9">
    <location>
        <position position="90"/>
    </location>
    <ligand>
        <name>substrate</name>
    </ligand>
</feature>
<dbReference type="NCBIfam" id="NF003807">
    <property type="entry name" value="PRK05395.1-4"/>
    <property type="match status" value="1"/>
</dbReference>
<dbReference type="PATRIC" id="fig|1202536.3.peg.11"/>
<feature type="active site" description="Proton donor" evidence="7 8">
    <location>
        <position position="103"/>
    </location>
</feature>
<evidence type="ECO:0000256" key="7">
    <source>
        <dbReference type="HAMAP-Rule" id="MF_00169"/>
    </source>
</evidence>
<evidence type="ECO:0000256" key="8">
    <source>
        <dbReference type="PIRSR" id="PIRSR001399-1"/>
    </source>
</evidence>
<comment type="catalytic activity">
    <reaction evidence="1 7">
        <text>3-dehydroquinate = 3-dehydroshikimate + H2O</text>
        <dbReference type="Rhea" id="RHEA:21096"/>
        <dbReference type="ChEBI" id="CHEBI:15377"/>
        <dbReference type="ChEBI" id="CHEBI:16630"/>
        <dbReference type="ChEBI" id="CHEBI:32364"/>
        <dbReference type="EC" id="4.2.1.10"/>
    </reaction>
</comment>
<feature type="binding site" evidence="7 9">
    <location>
        <position position="114"/>
    </location>
    <ligand>
        <name>substrate</name>
    </ligand>
</feature>
<comment type="similarity">
    <text evidence="3 7">Belongs to the type-II 3-dehydroquinase family.</text>
</comment>
<dbReference type="AlphaFoldDB" id="J7GVT5"/>
<dbReference type="EMBL" id="CP003541">
    <property type="protein sequence ID" value="AFP83486.1"/>
    <property type="molecule type" value="Genomic_DNA"/>
</dbReference>
<evidence type="ECO:0000256" key="6">
    <source>
        <dbReference type="ARBA" id="ARBA00023239"/>
    </source>
</evidence>
<gene>
    <name evidence="11" type="primary">aroD</name>
    <name evidence="7" type="synonym">aroQ</name>
    <name evidence="11" type="ORF">A33U_011</name>
</gene>
<keyword evidence="6 7" id="KW-0456">Lyase</keyword>
<dbReference type="PANTHER" id="PTHR21272:SF3">
    <property type="entry name" value="CATABOLIC 3-DEHYDROQUINASE"/>
    <property type="match status" value="1"/>
</dbReference>
<dbReference type="GO" id="GO:0008652">
    <property type="term" value="P:amino acid biosynthetic process"/>
    <property type="evidence" value="ECO:0007669"/>
    <property type="project" value="UniProtKB-KW"/>
</dbReference>
<dbReference type="GO" id="GO:0009073">
    <property type="term" value="P:aromatic amino acid family biosynthetic process"/>
    <property type="evidence" value="ECO:0007669"/>
    <property type="project" value="UniProtKB-KW"/>
</dbReference>
<reference evidence="11 12" key="1">
    <citation type="journal article" date="2012" name="Mol. Biol. Evol.">
        <title>Genome reduction and co-evolution between the primary and secondary bacterial symbionts of psyllids.</title>
        <authorList>
            <person name="Sloan D.B."/>
            <person name="Moran N.A."/>
        </authorList>
    </citation>
    <scope>NUCLEOTIDE SEQUENCE [LARGE SCALE GENOMIC DNA]</scope>
    <source>
        <strain evidence="11 12">CE</strain>
    </source>
</reference>
<dbReference type="GO" id="GO:0009423">
    <property type="term" value="P:chorismate biosynthetic process"/>
    <property type="evidence" value="ECO:0007669"/>
    <property type="project" value="UniProtKB-UniRule"/>
</dbReference>
<dbReference type="PANTHER" id="PTHR21272">
    <property type="entry name" value="CATABOLIC 3-DEHYDROQUINASE"/>
    <property type="match status" value="1"/>
</dbReference>
<feature type="binding site" evidence="7 9">
    <location>
        <begin position="104"/>
        <end position="105"/>
    </location>
    <ligand>
        <name>substrate</name>
    </ligand>
</feature>
<dbReference type="InterPro" id="IPR036441">
    <property type="entry name" value="DHquinase_II_sf"/>
</dbReference>
<dbReference type="PIRSF" id="PIRSF001399">
    <property type="entry name" value="DHquinase_II"/>
    <property type="match status" value="1"/>
</dbReference>
<name>J7GVT5_CARRU</name>
<evidence type="ECO:0000313" key="11">
    <source>
        <dbReference type="EMBL" id="AFP83486.1"/>
    </source>
</evidence>
<proteinExistence type="inferred from homology"/>
<sequence length="149" mass="17719">MSLYYKFMKILLINGPNLNFLKKREKIYSNFSFKNIKKKIIFYSKNKLEIIFFNSNCEGKIINFIQKNLNIKFLLINPGAYSHNSIALLDCLKIYKGMLIEIHISNIYNREYFRKNSLISLRSNLIISGMGLNGYFHSIDYIINYDYRN</sequence>
<comment type="function">
    <text evidence="7">Catalyzes a trans-dehydration via an enolate intermediate.</text>
</comment>
<organism evidence="11 12">
    <name type="scientific">Candidatus Carsonella ruddii CE isolate Thao2000</name>
    <dbReference type="NCBI Taxonomy" id="1202536"/>
    <lineage>
        <taxon>Bacteria</taxon>
        <taxon>Pseudomonadati</taxon>
        <taxon>Pseudomonadota</taxon>
        <taxon>Gammaproteobacteria</taxon>
        <taxon>Oceanospirillales</taxon>
        <taxon>Halomonadaceae</taxon>
        <taxon>Zymobacter group</taxon>
        <taxon>Candidatus Carsonella</taxon>
    </lineage>
</organism>
<keyword evidence="7" id="KW-0057">Aromatic amino acid biosynthesis</keyword>
<dbReference type="InterPro" id="IPR001874">
    <property type="entry name" value="DHquinase_II"/>
</dbReference>
<evidence type="ECO:0000256" key="2">
    <source>
        <dbReference type="ARBA" id="ARBA00004902"/>
    </source>
</evidence>
<dbReference type="GO" id="GO:0003855">
    <property type="term" value="F:3-dehydroquinate dehydratase activity"/>
    <property type="evidence" value="ECO:0007669"/>
    <property type="project" value="UniProtKB-UniRule"/>
</dbReference>
<dbReference type="KEGG" id="cru:A33U_011"/>
<protein>
    <recommendedName>
        <fullName evidence="5 7">3-dehydroquinate dehydratase</fullName>
        <shortName evidence="7">3-dehydroquinase</shortName>
        <ecNumber evidence="5 7">4.2.1.10</ecNumber>
    </recommendedName>
    <alternativeName>
        <fullName evidence="7">Type II DHQase</fullName>
    </alternativeName>
</protein>
<dbReference type="Proteomes" id="UP000003932">
    <property type="component" value="Chromosome"/>
</dbReference>
<dbReference type="HAMAP" id="MF_00169">
    <property type="entry name" value="AroQ"/>
    <property type="match status" value="1"/>
</dbReference>
<evidence type="ECO:0000256" key="10">
    <source>
        <dbReference type="PIRSR" id="PIRSR001399-3"/>
    </source>
</evidence>
<dbReference type="GO" id="GO:0019631">
    <property type="term" value="P:quinate catabolic process"/>
    <property type="evidence" value="ECO:0007669"/>
    <property type="project" value="TreeGrafter"/>
</dbReference>
<evidence type="ECO:0000313" key="12">
    <source>
        <dbReference type="Proteomes" id="UP000003932"/>
    </source>
</evidence>
<feature type="binding site" evidence="7 9">
    <location>
        <position position="77"/>
    </location>
    <ligand>
        <name>substrate</name>
    </ligand>
</feature>
<comment type="pathway">
    <text evidence="2 7">Metabolic intermediate biosynthesis; chorismate biosynthesis; chorismate from D-erythrose 4-phosphate and phosphoenolpyruvate: step 3/7.</text>
</comment>
<dbReference type="CDD" id="cd00466">
    <property type="entry name" value="DHQase_II"/>
    <property type="match status" value="1"/>
</dbReference>
<dbReference type="EC" id="4.2.1.10" evidence="5 7"/>
<accession>J7GVT5</accession>
<evidence type="ECO:0000256" key="9">
    <source>
        <dbReference type="PIRSR" id="PIRSR001399-2"/>
    </source>
</evidence>
<evidence type="ECO:0000256" key="5">
    <source>
        <dbReference type="ARBA" id="ARBA00012060"/>
    </source>
</evidence>
<evidence type="ECO:0000256" key="3">
    <source>
        <dbReference type="ARBA" id="ARBA00011037"/>
    </source>
</evidence>
<feature type="binding site" evidence="7 9">
    <location>
        <position position="83"/>
    </location>
    <ligand>
        <name>substrate</name>
    </ligand>
</feature>
<dbReference type="STRING" id="1202536.A33U_011"/>
<dbReference type="HOGENOM" id="CLU_090968_2_0_6"/>